<dbReference type="PANTHER" id="PTHR11360">
    <property type="entry name" value="MONOCARBOXYLATE TRANSPORTER"/>
    <property type="match status" value="1"/>
</dbReference>
<feature type="transmembrane region" description="Helical" evidence="3">
    <location>
        <begin position="89"/>
        <end position="112"/>
    </location>
</feature>
<feature type="transmembrane region" description="Helical" evidence="3">
    <location>
        <begin position="394"/>
        <end position="414"/>
    </location>
</feature>
<dbReference type="EMBL" id="JAVFHQ010000042">
    <property type="protein sequence ID" value="KAK4542342.1"/>
    <property type="molecule type" value="Genomic_DNA"/>
</dbReference>
<evidence type="ECO:0000313" key="6">
    <source>
        <dbReference type="Proteomes" id="UP001324427"/>
    </source>
</evidence>
<name>A0AAV9JC08_9PEZI</name>
<comment type="similarity">
    <text evidence="2">Belongs to the major facilitator superfamily. Monocarboxylate porter (TC 2.A.1.13) family.</text>
</comment>
<feature type="transmembrane region" description="Helical" evidence="3">
    <location>
        <begin position="303"/>
        <end position="323"/>
    </location>
</feature>
<organism evidence="5 6">
    <name type="scientific">Oleoguttula mirabilis</name>
    <dbReference type="NCBI Taxonomy" id="1507867"/>
    <lineage>
        <taxon>Eukaryota</taxon>
        <taxon>Fungi</taxon>
        <taxon>Dikarya</taxon>
        <taxon>Ascomycota</taxon>
        <taxon>Pezizomycotina</taxon>
        <taxon>Dothideomycetes</taxon>
        <taxon>Dothideomycetidae</taxon>
        <taxon>Mycosphaerellales</taxon>
        <taxon>Teratosphaeriaceae</taxon>
        <taxon>Oleoguttula</taxon>
    </lineage>
</organism>
<dbReference type="AlphaFoldDB" id="A0AAV9JC08"/>
<sequence>MARSEKNESSDPPPQASLDAPVAWFRVLAAFLIFIAAWGPSLGFGAFEFFYASDFLSNYSSSAISWIGSVQATLLITTGVIAGPLCDRGWLRVLLIVSSLGLVVGFMLLSLCRQYYQVFLTQGVLLGFSAGLAYTPALSVVSVSFAKYRAIAVGLASIGTSVGGVIYPIAIRRLIVTVGFPWTARILGFLNLFLAIASLSIFFSIAPSTAKTTGVLKLREAPKSSQALFQPKAFIEPAFALFAFAGLLQFLAFYIPVFFLPTYGIQHLGLSPDLAYYMVAVLNGSSAFGRTLPSLVADKTGPFPVLVVSTFASSAILFGWIGVHNLGGFIAFVVLYGFFTGVFITCSPVCVTLKPISPDLSVFGTRLGMILVCVGLGVLIGGPSAAALVKGDDYVKAQVFAAVIMAAAGVALLYPWMVTERARKADQQQQQEAEREGMQEKV</sequence>
<dbReference type="PANTHER" id="PTHR11360:SF252">
    <property type="entry name" value="MAJOR FACILITATOR SUPERFAMILY (MFS) PROFILE DOMAIN-CONTAINING PROTEIN-RELATED"/>
    <property type="match status" value="1"/>
</dbReference>
<feature type="domain" description="Major facilitator superfamily (MFS) profile" evidence="4">
    <location>
        <begin position="25"/>
        <end position="423"/>
    </location>
</feature>
<evidence type="ECO:0000259" key="4">
    <source>
        <dbReference type="PROSITE" id="PS50850"/>
    </source>
</evidence>
<evidence type="ECO:0000256" key="2">
    <source>
        <dbReference type="ARBA" id="ARBA00006727"/>
    </source>
</evidence>
<dbReference type="Gene3D" id="1.20.1250.20">
    <property type="entry name" value="MFS general substrate transporter like domains"/>
    <property type="match status" value="2"/>
</dbReference>
<dbReference type="GO" id="GO:0016020">
    <property type="term" value="C:membrane"/>
    <property type="evidence" value="ECO:0007669"/>
    <property type="project" value="UniProtKB-SubCell"/>
</dbReference>
<protein>
    <recommendedName>
        <fullName evidence="4">Major facilitator superfamily (MFS) profile domain-containing protein</fullName>
    </recommendedName>
</protein>
<dbReference type="GO" id="GO:0022857">
    <property type="term" value="F:transmembrane transporter activity"/>
    <property type="evidence" value="ECO:0007669"/>
    <property type="project" value="InterPro"/>
</dbReference>
<gene>
    <name evidence="5" type="ORF">LTR36_006798</name>
</gene>
<feature type="transmembrane region" description="Helical" evidence="3">
    <location>
        <begin position="151"/>
        <end position="170"/>
    </location>
</feature>
<dbReference type="InterPro" id="IPR036259">
    <property type="entry name" value="MFS_trans_sf"/>
</dbReference>
<proteinExistence type="inferred from homology"/>
<feature type="transmembrane region" description="Helical" evidence="3">
    <location>
        <begin position="182"/>
        <end position="206"/>
    </location>
</feature>
<dbReference type="SUPFAM" id="SSF103473">
    <property type="entry name" value="MFS general substrate transporter"/>
    <property type="match status" value="1"/>
</dbReference>
<dbReference type="InterPro" id="IPR011701">
    <property type="entry name" value="MFS"/>
</dbReference>
<feature type="transmembrane region" description="Helical" evidence="3">
    <location>
        <begin position="23"/>
        <end position="51"/>
    </location>
</feature>
<dbReference type="Pfam" id="PF07690">
    <property type="entry name" value="MFS_1"/>
    <property type="match status" value="1"/>
</dbReference>
<keyword evidence="3" id="KW-1133">Transmembrane helix</keyword>
<dbReference type="InterPro" id="IPR020846">
    <property type="entry name" value="MFS_dom"/>
</dbReference>
<dbReference type="PROSITE" id="PS50850">
    <property type="entry name" value="MFS"/>
    <property type="match status" value="1"/>
</dbReference>
<dbReference type="InterPro" id="IPR050327">
    <property type="entry name" value="Proton-linked_MCT"/>
</dbReference>
<reference evidence="5 6" key="1">
    <citation type="submission" date="2021-11" db="EMBL/GenBank/DDBJ databases">
        <title>Black yeast isolated from Biological Soil Crust.</title>
        <authorList>
            <person name="Kurbessoian T."/>
        </authorList>
    </citation>
    <scope>NUCLEOTIDE SEQUENCE [LARGE SCALE GENOMIC DNA]</scope>
    <source>
        <strain evidence="5 6">CCFEE 5522</strain>
    </source>
</reference>
<feature type="transmembrane region" description="Helical" evidence="3">
    <location>
        <begin position="238"/>
        <end position="260"/>
    </location>
</feature>
<evidence type="ECO:0000256" key="3">
    <source>
        <dbReference type="SAM" id="Phobius"/>
    </source>
</evidence>
<comment type="caution">
    <text evidence="5">The sequence shown here is derived from an EMBL/GenBank/DDBJ whole genome shotgun (WGS) entry which is preliminary data.</text>
</comment>
<keyword evidence="3" id="KW-0472">Membrane</keyword>
<keyword evidence="6" id="KW-1185">Reference proteome</keyword>
<feature type="transmembrane region" description="Helical" evidence="3">
    <location>
        <begin position="63"/>
        <end position="83"/>
    </location>
</feature>
<evidence type="ECO:0000256" key="1">
    <source>
        <dbReference type="ARBA" id="ARBA00004141"/>
    </source>
</evidence>
<keyword evidence="3" id="KW-0812">Transmembrane</keyword>
<feature type="transmembrane region" description="Helical" evidence="3">
    <location>
        <begin position="363"/>
        <end position="382"/>
    </location>
</feature>
<feature type="transmembrane region" description="Helical" evidence="3">
    <location>
        <begin position="124"/>
        <end position="145"/>
    </location>
</feature>
<feature type="transmembrane region" description="Helical" evidence="3">
    <location>
        <begin position="329"/>
        <end position="351"/>
    </location>
</feature>
<dbReference type="Proteomes" id="UP001324427">
    <property type="component" value="Unassembled WGS sequence"/>
</dbReference>
<accession>A0AAV9JC08</accession>
<evidence type="ECO:0000313" key="5">
    <source>
        <dbReference type="EMBL" id="KAK4542342.1"/>
    </source>
</evidence>
<comment type="subcellular location">
    <subcellularLocation>
        <location evidence="1">Membrane</location>
        <topology evidence="1">Multi-pass membrane protein</topology>
    </subcellularLocation>
</comment>